<feature type="region of interest" description="Disordered" evidence="1">
    <location>
        <begin position="281"/>
        <end position="333"/>
    </location>
</feature>
<accession>A0A5B8Z6B3</accession>
<dbReference type="Proteomes" id="UP000321555">
    <property type="component" value="Chromosome"/>
</dbReference>
<evidence type="ECO:0000256" key="1">
    <source>
        <dbReference type="SAM" id="MobiDB-lite"/>
    </source>
</evidence>
<dbReference type="OrthoDB" id="2860117at2"/>
<reference evidence="3" key="1">
    <citation type="submission" date="2019-08" db="EMBL/GenBank/DDBJ databases">
        <authorList>
            <person name="Zheng X."/>
        </authorList>
    </citation>
    <scope>NUCLEOTIDE SEQUENCE [LARGE SCALE GENOMIC DNA]</scope>
    <source>
        <strain evidence="3">FJAT-25496</strain>
    </source>
</reference>
<evidence type="ECO:0000313" key="2">
    <source>
        <dbReference type="EMBL" id="QED48662.1"/>
    </source>
</evidence>
<sequence>MKYRPRMPFRGGTPPQPFMNPMQGRPPMMPNSTMMGGGFRPPGGPFPMMPNSPMMGGGFRPPRGHPPMMPNSPMMGGGFRPPGGPSPMTPNSPMMSGGFRPPGGHPPMMPNSPMMGGGFRPPGGPSPMTPNSPMMGGGFRPPGGPSPMTPNSPMMGGGFRPPGGPSSMMPNSPMMGGGSSPMRSGRGGGLLAKLFGRGNQARGMATGPMQTASRAMGSGAANPGGGILKSLSNPEAINGFLTNSQKVLSSAQQFGPMFQQYGPIVKNIPSMWKAFRGLTSSTDKSTEENAQKSNKNPTIKTTKGKKKEIPIEQLPIQNIKKRNKVQPKPKLFV</sequence>
<feature type="region of interest" description="Disordered" evidence="1">
    <location>
        <begin position="1"/>
        <end position="21"/>
    </location>
</feature>
<evidence type="ECO:0008006" key="4">
    <source>
        <dbReference type="Google" id="ProtNLM"/>
    </source>
</evidence>
<dbReference type="Pfam" id="PF14181">
    <property type="entry name" value="YqfQ"/>
    <property type="match status" value="1"/>
</dbReference>
<feature type="compositionally biased region" description="Gly residues" evidence="1">
    <location>
        <begin position="175"/>
        <end position="184"/>
    </location>
</feature>
<dbReference type="KEGG" id="bda:FSZ17_16175"/>
<evidence type="ECO:0000313" key="3">
    <source>
        <dbReference type="Proteomes" id="UP000321555"/>
    </source>
</evidence>
<gene>
    <name evidence="2" type="ORF">FSZ17_16175</name>
</gene>
<dbReference type="EMBL" id="CP042593">
    <property type="protein sequence ID" value="QED48662.1"/>
    <property type="molecule type" value="Genomic_DNA"/>
</dbReference>
<protein>
    <recommendedName>
        <fullName evidence="4">YqfQ-like protein</fullName>
    </recommendedName>
</protein>
<feature type="region of interest" description="Disordered" evidence="1">
    <location>
        <begin position="75"/>
        <end position="184"/>
    </location>
</feature>
<organism evidence="2 3">
    <name type="scientific">Cytobacillus dafuensis</name>
    <name type="common">Bacillus dafuensis</name>
    <dbReference type="NCBI Taxonomy" id="1742359"/>
    <lineage>
        <taxon>Bacteria</taxon>
        <taxon>Bacillati</taxon>
        <taxon>Bacillota</taxon>
        <taxon>Bacilli</taxon>
        <taxon>Bacillales</taxon>
        <taxon>Bacillaceae</taxon>
        <taxon>Cytobacillus</taxon>
    </lineage>
</organism>
<proteinExistence type="predicted"/>
<feature type="compositionally biased region" description="Low complexity" evidence="1">
    <location>
        <begin position="165"/>
        <end position="174"/>
    </location>
</feature>
<dbReference type="RefSeq" id="WP_146846499.1">
    <property type="nucleotide sequence ID" value="NZ_CP042593.1"/>
</dbReference>
<dbReference type="STRING" id="1742359.GCA_001439625_02400"/>
<dbReference type="InterPro" id="IPR025571">
    <property type="entry name" value="YqfQ"/>
</dbReference>
<name>A0A5B8Z6B3_CYTDA</name>
<keyword evidence="3" id="KW-1185">Reference proteome</keyword>
<dbReference type="AlphaFoldDB" id="A0A5B8Z6B3"/>